<dbReference type="GO" id="GO:0030001">
    <property type="term" value="P:metal ion transport"/>
    <property type="evidence" value="ECO:0007669"/>
    <property type="project" value="UniProtKB-ARBA"/>
</dbReference>
<feature type="transmembrane region" description="Helical" evidence="8">
    <location>
        <begin position="306"/>
        <end position="334"/>
    </location>
</feature>
<keyword evidence="4 8" id="KW-0812">Transmembrane</keyword>
<dbReference type="AlphaFoldDB" id="A0AAW5KBK3"/>
<feature type="transmembrane region" description="Helical" evidence="8">
    <location>
        <begin position="237"/>
        <end position="258"/>
    </location>
</feature>
<evidence type="ECO:0000256" key="7">
    <source>
        <dbReference type="ARBA" id="ARBA00023136"/>
    </source>
</evidence>
<feature type="transmembrane region" description="Helical" evidence="8">
    <location>
        <begin position="49"/>
        <end position="68"/>
    </location>
</feature>
<evidence type="ECO:0000256" key="8">
    <source>
        <dbReference type="SAM" id="Phobius"/>
    </source>
</evidence>
<keyword evidence="6" id="KW-0406">Ion transport</keyword>
<keyword evidence="5 8" id="KW-1133">Transmembrane helix</keyword>
<dbReference type="Pfam" id="PF02386">
    <property type="entry name" value="TrkH"/>
    <property type="match status" value="1"/>
</dbReference>
<evidence type="ECO:0000256" key="1">
    <source>
        <dbReference type="ARBA" id="ARBA00004651"/>
    </source>
</evidence>
<reference evidence="9" key="1">
    <citation type="submission" date="2022-06" db="EMBL/GenBank/DDBJ databases">
        <title>Isolation of gut microbiota from human fecal samples.</title>
        <authorList>
            <person name="Pamer E.G."/>
            <person name="Barat B."/>
            <person name="Waligurski E."/>
            <person name="Medina S."/>
            <person name="Paddock L."/>
            <person name="Mostad J."/>
        </authorList>
    </citation>
    <scope>NUCLEOTIDE SEQUENCE</scope>
    <source>
        <strain evidence="9">DFI.7.96</strain>
    </source>
</reference>
<sequence length="459" mass="48847">MSEQTVEKKVKKPLSPTQIIVASFLLVITVGGLLLCLPLSSRSGEFTPFLDALFTATSATCVTGLIVVDTYLHFSFFGQLVILCLIQIGGLGLITFVTFFSVAVGKKMRFKNMSLAQESISASSVSGLPHLVRMVVKASLLIEGCGTLLLCLSFIPRYGFVQGLWTAFFLAVSAFCNAGFDILGHEGAYSSLIHYTGDPIVIGTISALIVIGGLGFLVWADLYGLRHTKKLRLHTKIVLFITALLILLGTLLFCVLEWNNPSTMGPLSVPEKLGAGLFQSISCRTAGFNSIDLNAMSGFTKLVASILMFIGAGPASTGGGIKVTTFAVIVMTILSFSSGRENTVILKRRIDHKTVYKALTISALALVVVFITSSVMFYSIPRSEFNTPINAIFEACSAFGTVGLSDGLTGEGNALTHIITMLTMFIGRVGPASLAISLASGRGGRKKNQVMPEGKVLVG</sequence>
<feature type="transmembrane region" description="Helical" evidence="8">
    <location>
        <begin position="355"/>
        <end position="380"/>
    </location>
</feature>
<gene>
    <name evidence="9" type="ORF">NE646_01490</name>
</gene>
<evidence type="ECO:0000256" key="6">
    <source>
        <dbReference type="ARBA" id="ARBA00023065"/>
    </source>
</evidence>
<dbReference type="GO" id="GO:0005886">
    <property type="term" value="C:plasma membrane"/>
    <property type="evidence" value="ECO:0007669"/>
    <property type="project" value="UniProtKB-SubCell"/>
</dbReference>
<evidence type="ECO:0000256" key="5">
    <source>
        <dbReference type="ARBA" id="ARBA00022989"/>
    </source>
</evidence>
<feature type="transmembrane region" description="Helical" evidence="8">
    <location>
        <begin position="200"/>
        <end position="225"/>
    </location>
</feature>
<feature type="transmembrane region" description="Helical" evidence="8">
    <location>
        <begin position="158"/>
        <end position="180"/>
    </location>
</feature>
<proteinExistence type="predicted"/>
<feature type="transmembrane region" description="Helical" evidence="8">
    <location>
        <begin position="80"/>
        <end position="104"/>
    </location>
</feature>
<organism evidence="9 10">
    <name type="scientific">Bittarella massiliensis</name>
    <name type="common">ex Durand et al. 2017</name>
    <dbReference type="NCBI Taxonomy" id="1720313"/>
    <lineage>
        <taxon>Bacteria</taxon>
        <taxon>Bacillati</taxon>
        <taxon>Bacillota</taxon>
        <taxon>Clostridia</taxon>
        <taxon>Eubacteriales</taxon>
        <taxon>Oscillospiraceae</taxon>
        <taxon>Bittarella (ex Durand et al. 2017)</taxon>
    </lineage>
</organism>
<comment type="subcellular location">
    <subcellularLocation>
        <location evidence="1">Cell membrane</location>
        <topology evidence="1">Multi-pass membrane protein</topology>
    </subcellularLocation>
</comment>
<dbReference type="RefSeq" id="WP_185915576.1">
    <property type="nucleotide sequence ID" value="NZ_JACMSD010000003.1"/>
</dbReference>
<feature type="transmembrane region" description="Helical" evidence="8">
    <location>
        <begin position="19"/>
        <end position="37"/>
    </location>
</feature>
<evidence type="ECO:0000313" key="9">
    <source>
        <dbReference type="EMBL" id="MCQ4948344.1"/>
    </source>
</evidence>
<dbReference type="Proteomes" id="UP001205063">
    <property type="component" value="Unassembled WGS sequence"/>
</dbReference>
<comment type="caution">
    <text evidence="9">The sequence shown here is derived from an EMBL/GenBank/DDBJ whole genome shotgun (WGS) entry which is preliminary data.</text>
</comment>
<evidence type="ECO:0000256" key="3">
    <source>
        <dbReference type="ARBA" id="ARBA00022475"/>
    </source>
</evidence>
<evidence type="ECO:0000256" key="4">
    <source>
        <dbReference type="ARBA" id="ARBA00022692"/>
    </source>
</evidence>
<dbReference type="EMBL" id="JANGAB010000001">
    <property type="protein sequence ID" value="MCQ4948344.1"/>
    <property type="molecule type" value="Genomic_DNA"/>
</dbReference>
<feature type="transmembrane region" description="Helical" evidence="8">
    <location>
        <begin position="414"/>
        <end position="439"/>
    </location>
</feature>
<dbReference type="GO" id="GO:0008324">
    <property type="term" value="F:monoatomic cation transmembrane transporter activity"/>
    <property type="evidence" value="ECO:0007669"/>
    <property type="project" value="InterPro"/>
</dbReference>
<accession>A0AAW5KBK3</accession>
<name>A0AAW5KBK3_9FIRM</name>
<evidence type="ECO:0000313" key="10">
    <source>
        <dbReference type="Proteomes" id="UP001205063"/>
    </source>
</evidence>
<dbReference type="PANTHER" id="PTHR32024:SF1">
    <property type="entry name" value="KTR SYSTEM POTASSIUM UPTAKE PROTEIN B"/>
    <property type="match status" value="1"/>
</dbReference>
<keyword evidence="2" id="KW-0813">Transport</keyword>
<keyword evidence="7 8" id="KW-0472">Membrane</keyword>
<dbReference type="InterPro" id="IPR003445">
    <property type="entry name" value="Cat_transpt"/>
</dbReference>
<protein>
    <submittedName>
        <fullName evidence="9">Potassium transporter Trk</fullName>
    </submittedName>
</protein>
<evidence type="ECO:0000256" key="2">
    <source>
        <dbReference type="ARBA" id="ARBA00022448"/>
    </source>
</evidence>
<keyword evidence="3" id="KW-1003">Cell membrane</keyword>
<dbReference type="PANTHER" id="PTHR32024">
    <property type="entry name" value="TRK SYSTEM POTASSIUM UPTAKE PROTEIN TRKG-RELATED"/>
    <property type="match status" value="1"/>
</dbReference>